<accession>A0A2S0MLJ3</accession>
<proteinExistence type="predicted"/>
<dbReference type="EMBL" id="CP027665">
    <property type="protein sequence ID" value="AVO36750.1"/>
    <property type="molecule type" value="Genomic_DNA"/>
</dbReference>
<dbReference type="RefSeq" id="WP_106471065.1">
    <property type="nucleotide sequence ID" value="NZ_CP027665.1"/>
</dbReference>
<sequence length="252" mass="26472">MEILTAAPLTPAQVEAELDKLAARYRAAGGLGIRLLNLLGGQAETLLDRLPAPVRAGLDGATAQGLELALYAAARSRTALPDRRPWLNTAAATAMGAAGGFAGWSSTLVELPATITVLLRAIQGVAAEHGFDPGVENVRFDCIRVFSAAGPLHSDDGADTGFLSLRLTLSGGAMHRLIASVAPRLATVLGQKLAAQTVPVLGAVTGAGVNYVYAQYYREIAHVHFGLRRLAVEAGIPEPLLTQRLQKRMLRP</sequence>
<name>A0A2S0MLJ3_9RHOB</name>
<dbReference type="Pfam" id="PF12787">
    <property type="entry name" value="EcsC"/>
    <property type="match status" value="1"/>
</dbReference>
<protein>
    <submittedName>
        <fullName evidence="1">Protein EcsC</fullName>
    </submittedName>
</protein>
<dbReference type="KEGG" id="thas:C6Y53_02935"/>
<dbReference type="Proteomes" id="UP000237655">
    <property type="component" value="Chromosome"/>
</dbReference>
<dbReference type="PANTHER" id="PTHR41260">
    <property type="entry name" value="PROTEIN ECSC"/>
    <property type="match status" value="1"/>
</dbReference>
<dbReference type="AlphaFoldDB" id="A0A2S0MLJ3"/>
<dbReference type="PANTHER" id="PTHR41260:SF1">
    <property type="entry name" value="PROTEIN ECSC"/>
    <property type="match status" value="1"/>
</dbReference>
<dbReference type="InterPro" id="IPR024787">
    <property type="entry name" value="EcsC"/>
</dbReference>
<keyword evidence="2" id="KW-1185">Reference proteome</keyword>
<evidence type="ECO:0000313" key="1">
    <source>
        <dbReference type="EMBL" id="AVO36750.1"/>
    </source>
</evidence>
<reference evidence="2" key="1">
    <citation type="submission" date="2018-03" db="EMBL/GenBank/DDBJ databases">
        <title>Genomic analysis of the strain SH-1 isolated from shrimp intestine.</title>
        <authorList>
            <person name="Kim Y.-S."/>
            <person name="Kim S.-E."/>
            <person name="Kim K.-H."/>
        </authorList>
    </citation>
    <scope>NUCLEOTIDE SEQUENCE [LARGE SCALE GENOMIC DNA]</scope>
    <source>
        <strain evidence="2">SH-1</strain>
    </source>
</reference>
<gene>
    <name evidence="1" type="ORF">C6Y53_02935</name>
</gene>
<organism evidence="1 2">
    <name type="scientific">Pukyongiella litopenaei</name>
    <dbReference type="NCBI Taxonomy" id="2605946"/>
    <lineage>
        <taxon>Bacteria</taxon>
        <taxon>Pseudomonadati</taxon>
        <taxon>Pseudomonadota</taxon>
        <taxon>Alphaproteobacteria</taxon>
        <taxon>Rhodobacterales</taxon>
        <taxon>Paracoccaceae</taxon>
        <taxon>Pukyongiella</taxon>
    </lineage>
</organism>
<evidence type="ECO:0000313" key="2">
    <source>
        <dbReference type="Proteomes" id="UP000237655"/>
    </source>
</evidence>